<sequence>MIIRQRIVKLQAHVRGHQVRKNYRKVVWSVGIVEKVILRWRRKRTGLRGFRPENQLEGPSQIQPAKAEDEYEFLHDGRRQAEARLQRALARVHSMSQYPEAREQYHRLTTCVAEMKQTRMMQDEMLSEAAGGDGNDFMTGLEDLICRDDAAMSAIW</sequence>
<dbReference type="GO" id="GO:0003712">
    <property type="term" value="F:transcription coregulator activity"/>
    <property type="evidence" value="ECO:0007669"/>
    <property type="project" value="TreeGrafter"/>
</dbReference>
<dbReference type="GO" id="GO:0003690">
    <property type="term" value="F:double-stranded DNA binding"/>
    <property type="evidence" value="ECO:0007669"/>
    <property type="project" value="TreeGrafter"/>
</dbReference>
<dbReference type="PROSITE" id="PS50096">
    <property type="entry name" value="IQ"/>
    <property type="match status" value="1"/>
</dbReference>
<dbReference type="PANTHER" id="PTHR23335:SF17">
    <property type="entry name" value="CALMODULIN-BINDING TRANSCRIPTION ACTIVATOR 2"/>
    <property type="match status" value="1"/>
</dbReference>
<evidence type="ECO:0000313" key="1">
    <source>
        <dbReference type="EMBL" id="JAD79233.1"/>
    </source>
</evidence>
<reference evidence="1" key="2">
    <citation type="journal article" date="2015" name="Data Brief">
        <title>Shoot transcriptome of the giant reed, Arundo donax.</title>
        <authorList>
            <person name="Barrero R.A."/>
            <person name="Guerrero F.D."/>
            <person name="Moolhuijzen P."/>
            <person name="Goolsby J.A."/>
            <person name="Tidwell J."/>
            <person name="Bellgard S.E."/>
            <person name="Bellgard M.I."/>
        </authorList>
    </citation>
    <scope>NUCLEOTIDE SEQUENCE</scope>
    <source>
        <tissue evidence="1">Shoot tissue taken approximately 20 cm above the soil surface</tissue>
    </source>
</reference>
<dbReference type="PANTHER" id="PTHR23335">
    <property type="entry name" value="CALMODULIN-BINDING TRANSCRIPTION ACTIVATOR CAMTA"/>
    <property type="match status" value="1"/>
</dbReference>
<evidence type="ECO:0008006" key="2">
    <source>
        <dbReference type="Google" id="ProtNLM"/>
    </source>
</evidence>
<reference evidence="1" key="1">
    <citation type="submission" date="2014-09" db="EMBL/GenBank/DDBJ databases">
        <authorList>
            <person name="Magalhaes I.L.F."/>
            <person name="Oliveira U."/>
            <person name="Santos F.R."/>
            <person name="Vidigal T.H.D.A."/>
            <person name="Brescovit A.D."/>
            <person name="Santos A.J."/>
        </authorList>
    </citation>
    <scope>NUCLEOTIDE SEQUENCE</scope>
    <source>
        <tissue evidence="1">Shoot tissue taken approximately 20 cm above the soil surface</tissue>
    </source>
</reference>
<dbReference type="AlphaFoldDB" id="A0A0A9CXT3"/>
<organism evidence="1">
    <name type="scientific">Arundo donax</name>
    <name type="common">Giant reed</name>
    <name type="synonym">Donax arundinaceus</name>
    <dbReference type="NCBI Taxonomy" id="35708"/>
    <lineage>
        <taxon>Eukaryota</taxon>
        <taxon>Viridiplantae</taxon>
        <taxon>Streptophyta</taxon>
        <taxon>Embryophyta</taxon>
        <taxon>Tracheophyta</taxon>
        <taxon>Spermatophyta</taxon>
        <taxon>Magnoliopsida</taxon>
        <taxon>Liliopsida</taxon>
        <taxon>Poales</taxon>
        <taxon>Poaceae</taxon>
        <taxon>PACMAD clade</taxon>
        <taxon>Arundinoideae</taxon>
        <taxon>Arundineae</taxon>
        <taxon>Arundo</taxon>
    </lineage>
</organism>
<dbReference type="EMBL" id="GBRH01218662">
    <property type="protein sequence ID" value="JAD79233.1"/>
    <property type="molecule type" value="Transcribed_RNA"/>
</dbReference>
<dbReference type="InterPro" id="IPR000048">
    <property type="entry name" value="IQ_motif_EF-hand-BS"/>
</dbReference>
<dbReference type="Pfam" id="PF00612">
    <property type="entry name" value="IQ"/>
    <property type="match status" value="1"/>
</dbReference>
<name>A0A0A9CXT3_ARUDO</name>
<proteinExistence type="predicted"/>
<dbReference type="GO" id="GO:0006357">
    <property type="term" value="P:regulation of transcription by RNA polymerase II"/>
    <property type="evidence" value="ECO:0007669"/>
    <property type="project" value="TreeGrafter"/>
</dbReference>
<accession>A0A0A9CXT3</accession>
<protein>
    <recommendedName>
        <fullName evidence="2">Calmodulin-binding transcription activator 2</fullName>
    </recommendedName>
</protein>
<dbReference type="GO" id="GO:0005634">
    <property type="term" value="C:nucleus"/>
    <property type="evidence" value="ECO:0007669"/>
    <property type="project" value="TreeGrafter"/>
</dbReference>